<evidence type="ECO:0000259" key="1">
    <source>
        <dbReference type="PROSITE" id="PS50296"/>
    </source>
</evidence>
<dbReference type="GO" id="GO:0003729">
    <property type="term" value="F:mRNA binding"/>
    <property type="evidence" value="ECO:0007669"/>
    <property type="project" value="TreeGrafter"/>
</dbReference>
<dbReference type="Proteomes" id="UP000078046">
    <property type="component" value="Unassembled WGS sequence"/>
</dbReference>
<dbReference type="InterPro" id="IPR036877">
    <property type="entry name" value="SUI1_dom_sf"/>
</dbReference>
<reference evidence="2 3" key="1">
    <citation type="submission" date="2016-04" db="EMBL/GenBank/DDBJ databases">
        <title>The genome of Intoshia linei affirms orthonectids as highly simplified spiralians.</title>
        <authorList>
            <person name="Mikhailov K.V."/>
            <person name="Slusarev G.S."/>
            <person name="Nikitin M.A."/>
            <person name="Logacheva M.D."/>
            <person name="Penin A."/>
            <person name="Aleoshin V."/>
            <person name="Panchin Y.V."/>
        </authorList>
    </citation>
    <scope>NUCLEOTIDE SEQUENCE [LARGE SCALE GENOMIC DNA]</scope>
    <source>
        <strain evidence="2">Intl2013</strain>
        <tissue evidence="2">Whole animal</tissue>
    </source>
</reference>
<dbReference type="InterPro" id="IPR001950">
    <property type="entry name" value="SUI1"/>
</dbReference>
<dbReference type="Pfam" id="PF01253">
    <property type="entry name" value="SUI1"/>
    <property type="match status" value="1"/>
</dbReference>
<evidence type="ECO:0000313" key="3">
    <source>
        <dbReference type="Proteomes" id="UP000078046"/>
    </source>
</evidence>
<sequence length="188" mass="21139">MSDINTEAHIENSIQNDSKYFVKYSKNQAVSFPVEPVYIPVCDDWPLELISHHPNSVAGYTWAEENNLLEDLESLELNEAKHKKQKRGGKGITKIKKKATIKPEIQIFSCPRGGNKMYTVISGLNTFDIDTKKASKKFSSQFACGSSCVADGDVIIQRNVKADIITFMAKTWSNIKPEDVRDLGVKKR</sequence>
<dbReference type="GO" id="GO:0003743">
    <property type="term" value="F:translation initiation factor activity"/>
    <property type="evidence" value="ECO:0007669"/>
    <property type="project" value="InterPro"/>
</dbReference>
<dbReference type="SUPFAM" id="SSF55159">
    <property type="entry name" value="eIF1-like"/>
    <property type="match status" value="1"/>
</dbReference>
<evidence type="ECO:0000313" key="2">
    <source>
        <dbReference type="EMBL" id="OAF67208.1"/>
    </source>
</evidence>
<comment type="caution">
    <text evidence="2">The sequence shown here is derived from an EMBL/GenBank/DDBJ whole genome shotgun (WGS) entry which is preliminary data.</text>
</comment>
<dbReference type="AlphaFoldDB" id="A0A177AYX3"/>
<dbReference type="PROSITE" id="PS50296">
    <property type="entry name" value="SUI1"/>
    <property type="match status" value="1"/>
</dbReference>
<dbReference type="Gene3D" id="3.30.780.10">
    <property type="entry name" value="SUI1-like domain"/>
    <property type="match status" value="1"/>
</dbReference>
<dbReference type="GO" id="GO:0002188">
    <property type="term" value="P:translation reinitiation"/>
    <property type="evidence" value="ECO:0007669"/>
    <property type="project" value="TreeGrafter"/>
</dbReference>
<gene>
    <name evidence="2" type="ORF">A3Q56_05033</name>
</gene>
<dbReference type="InterPro" id="IPR050318">
    <property type="entry name" value="DENR/SUI1_TIF"/>
</dbReference>
<name>A0A177AYX3_9BILA</name>
<dbReference type="PANTHER" id="PTHR12789">
    <property type="entry name" value="DENSITY-REGULATED PROTEIN HOMOLOG"/>
    <property type="match status" value="1"/>
</dbReference>
<proteinExistence type="predicted"/>
<organism evidence="2 3">
    <name type="scientific">Intoshia linei</name>
    <dbReference type="NCBI Taxonomy" id="1819745"/>
    <lineage>
        <taxon>Eukaryota</taxon>
        <taxon>Metazoa</taxon>
        <taxon>Spiralia</taxon>
        <taxon>Lophotrochozoa</taxon>
        <taxon>Mesozoa</taxon>
        <taxon>Orthonectida</taxon>
        <taxon>Rhopaluridae</taxon>
        <taxon>Intoshia</taxon>
    </lineage>
</organism>
<dbReference type="GO" id="GO:0001731">
    <property type="term" value="P:formation of translation preinitiation complex"/>
    <property type="evidence" value="ECO:0007669"/>
    <property type="project" value="TreeGrafter"/>
</dbReference>
<protein>
    <recommendedName>
        <fullName evidence="1">SUI1 domain-containing protein</fullName>
    </recommendedName>
</protein>
<feature type="domain" description="SUI1" evidence="1">
    <location>
        <begin position="105"/>
        <end position="172"/>
    </location>
</feature>
<dbReference type="OrthoDB" id="277199at2759"/>
<dbReference type="EMBL" id="LWCA01000722">
    <property type="protein sequence ID" value="OAF67208.1"/>
    <property type="molecule type" value="Genomic_DNA"/>
</dbReference>
<keyword evidence="3" id="KW-1185">Reference proteome</keyword>
<accession>A0A177AYX3</accession>
<dbReference type="PANTHER" id="PTHR12789:SF0">
    <property type="entry name" value="DENSITY-REGULATED PROTEIN"/>
    <property type="match status" value="1"/>
</dbReference>